<keyword evidence="2" id="KW-0732">Signal</keyword>
<evidence type="ECO:0000313" key="3">
    <source>
        <dbReference type="EMBL" id="NJP44223.1"/>
    </source>
</evidence>
<sequence length="745" mass="77361">MGRTLRAAAVASAAALVALAVTPTAAHAAATAPRVDLRVLVVDDGGPATAAVTSELDGAGTPYTTVDLTAAGRPVITAGFLSDTVSGRPRAKFQAVVLPNDNPFGAGSAEMAALAAYETAFGIRQVDAYTYAQPSVGLNYAQTGGYIGQLDGVQGQVTAQGAAGDFGYLKGAVPFEDNDPYQAESYGYLATPLAAQAAGTTFTPLVDAPIPGSDQRGVLVGQYTHDGRSELVIPFVYNQYQQQFRLLARGIVEWMTQGIHLGADRNYFEVQVDDVFLADDRWNADLNCTPGDVDCPIGTGGDDDPIRMTAADAAYAEQWSAAHGFTFDFVFNGGGSEDWKSDHDTTSDPLATQLLNDKNSYRWVNHTYLHPFLGCVQNVTVVPWSCLTTASGATQWVSKADITAAVQDNRTWAASHGLSLNNSELVTGEHSGLKVLPQQPADNPNLAPALSSLGVKYLASDNSREPDQRTVGPAVTVPRFPMNVFYNAGTAQEETDEYNWIYTNSAQGGSGACATSGTSTCLVAPLDPATGYASYIVPLEARIDLGHVLGNNPRPHFMHQSNLAEGRIAYPVLEKILAGYAGLFAANTPAVNLRTSDIAVELQRRAAWSAAWKAGKVTAYRIGAAVTVSAPSGVQVDATMPAGTRQAQLLGATAFGTAYAGRLSGWVQPGLLQSAVTLTLPSGAVPAAVAAGAPRTAAKLAAPVGRLPVPAGVAQAVPAGPGDTGRGGERGSAPGSGAHGRGARG</sequence>
<dbReference type="EMBL" id="JAATEJ010000007">
    <property type="protein sequence ID" value="NJP44223.1"/>
    <property type="molecule type" value="Genomic_DNA"/>
</dbReference>
<name>A0ABX0ZK44_9ACTN</name>
<comment type="caution">
    <text evidence="3">The sequence shown here is derived from an EMBL/GenBank/DDBJ whole genome shotgun (WGS) entry which is preliminary data.</text>
</comment>
<evidence type="ECO:0000313" key="4">
    <source>
        <dbReference type="Proteomes" id="UP000734511"/>
    </source>
</evidence>
<feature type="region of interest" description="Disordered" evidence="1">
    <location>
        <begin position="715"/>
        <end position="745"/>
    </location>
</feature>
<feature type="chain" id="PRO_5046128641" evidence="2">
    <location>
        <begin position="29"/>
        <end position="745"/>
    </location>
</feature>
<organism evidence="3 4">
    <name type="scientific">Actinacidiphila epipremni</name>
    <dbReference type="NCBI Taxonomy" id="2053013"/>
    <lineage>
        <taxon>Bacteria</taxon>
        <taxon>Bacillati</taxon>
        <taxon>Actinomycetota</taxon>
        <taxon>Actinomycetes</taxon>
        <taxon>Kitasatosporales</taxon>
        <taxon>Streptomycetaceae</taxon>
        <taxon>Actinacidiphila</taxon>
    </lineage>
</organism>
<evidence type="ECO:0000256" key="1">
    <source>
        <dbReference type="SAM" id="MobiDB-lite"/>
    </source>
</evidence>
<dbReference type="RefSeq" id="WP_167983073.1">
    <property type="nucleotide sequence ID" value="NZ_JAATEJ010000007.1"/>
</dbReference>
<accession>A0ABX0ZK44</accession>
<proteinExistence type="predicted"/>
<evidence type="ECO:0000256" key="2">
    <source>
        <dbReference type="SAM" id="SignalP"/>
    </source>
</evidence>
<dbReference type="Proteomes" id="UP000734511">
    <property type="component" value="Unassembled WGS sequence"/>
</dbReference>
<keyword evidence="4" id="KW-1185">Reference proteome</keyword>
<feature type="signal peptide" evidence="2">
    <location>
        <begin position="1"/>
        <end position="28"/>
    </location>
</feature>
<protein>
    <submittedName>
        <fullName evidence="3">Uncharacterized protein</fullName>
    </submittedName>
</protein>
<gene>
    <name evidence="3" type="ORF">HCN08_12555</name>
</gene>
<reference evidence="3 4" key="1">
    <citation type="submission" date="2020-03" db="EMBL/GenBank/DDBJ databases">
        <title>WGS of actinomycetes isolated from Thailand.</title>
        <authorList>
            <person name="Thawai C."/>
        </authorList>
    </citation>
    <scope>NUCLEOTIDE SEQUENCE [LARGE SCALE GENOMIC DNA]</scope>
    <source>
        <strain evidence="3 4">PRB2-1</strain>
    </source>
</reference>